<dbReference type="PANTHER" id="PTHR42790">
    <property type="entry name" value="AMINOTRANSFERASE"/>
    <property type="match status" value="1"/>
</dbReference>
<evidence type="ECO:0000256" key="3">
    <source>
        <dbReference type="ARBA" id="ARBA00011738"/>
    </source>
</evidence>
<dbReference type="KEGG" id="red:roselon_02313"/>
<comment type="subunit">
    <text evidence="3">Homodimer.</text>
</comment>
<evidence type="ECO:0000313" key="8">
    <source>
        <dbReference type="EMBL" id="AHM04648.1"/>
    </source>
</evidence>
<keyword evidence="4" id="KW-0032">Aminotransferase</keyword>
<evidence type="ECO:0000256" key="4">
    <source>
        <dbReference type="ARBA" id="ARBA00022576"/>
    </source>
</evidence>
<reference evidence="8 9" key="1">
    <citation type="submission" date="2013-03" db="EMBL/GenBank/DDBJ databases">
        <authorList>
            <person name="Fiebig A."/>
            <person name="Goeker M."/>
            <person name="Klenk H.-P.P."/>
        </authorList>
    </citation>
    <scope>NUCLEOTIDE SEQUENCE [LARGE SCALE GENOMIC DNA]</scope>
    <source>
        <strain evidence="9">DSM 19469</strain>
    </source>
</reference>
<dbReference type="HOGENOM" id="CLU_017584_0_6_5"/>
<dbReference type="InterPro" id="IPR015421">
    <property type="entry name" value="PyrdxlP-dep_Trfase_major"/>
</dbReference>
<dbReference type="Gene3D" id="3.40.640.10">
    <property type="entry name" value="Type I PLP-dependent aspartate aminotransferase-like (Major domain)"/>
    <property type="match status" value="1"/>
</dbReference>
<comment type="similarity">
    <text evidence="2">Belongs to the class-I pyridoxal-phosphate-dependent aminotransferase family.</text>
</comment>
<dbReference type="Proteomes" id="UP000019593">
    <property type="component" value="Chromosome"/>
</dbReference>
<keyword evidence="6" id="KW-0663">Pyridoxal phosphate</keyword>
<accession>W8RTX0</accession>
<dbReference type="GO" id="GO:1901605">
    <property type="term" value="P:alpha-amino acid metabolic process"/>
    <property type="evidence" value="ECO:0007669"/>
    <property type="project" value="TreeGrafter"/>
</dbReference>
<evidence type="ECO:0000256" key="2">
    <source>
        <dbReference type="ARBA" id="ARBA00007441"/>
    </source>
</evidence>
<dbReference type="PATRIC" id="fig|1294273.3.peg.2283"/>
<evidence type="ECO:0000256" key="1">
    <source>
        <dbReference type="ARBA" id="ARBA00001933"/>
    </source>
</evidence>
<feature type="domain" description="Aminotransferase class I/classII large" evidence="7">
    <location>
        <begin position="49"/>
        <end position="376"/>
    </location>
</feature>
<proteinExistence type="inferred from homology"/>
<dbReference type="PANTHER" id="PTHR42790:SF19">
    <property type="entry name" value="KYNURENINE_ALPHA-AMINOADIPATE AMINOTRANSFERASE, MITOCHONDRIAL"/>
    <property type="match status" value="1"/>
</dbReference>
<dbReference type="RefSeq" id="WP_025312417.1">
    <property type="nucleotide sequence ID" value="NZ_CP004372.1"/>
</dbReference>
<dbReference type="OrthoDB" id="9808770at2"/>
<dbReference type="eggNOG" id="COG1167">
    <property type="taxonomic scope" value="Bacteria"/>
</dbReference>
<evidence type="ECO:0000256" key="6">
    <source>
        <dbReference type="ARBA" id="ARBA00022898"/>
    </source>
</evidence>
<gene>
    <name evidence="8" type="ORF">roselon_02313</name>
</gene>
<dbReference type="InterPro" id="IPR004839">
    <property type="entry name" value="Aminotransferase_I/II_large"/>
</dbReference>
<name>W8RTX0_9RHOB</name>
<dbReference type="FunFam" id="3.40.640.10:FF:000053">
    <property type="entry name" value="Aminotransferase, class I"/>
    <property type="match status" value="1"/>
</dbReference>
<dbReference type="SUPFAM" id="SSF53383">
    <property type="entry name" value="PLP-dependent transferases"/>
    <property type="match status" value="1"/>
</dbReference>
<dbReference type="InterPro" id="IPR015422">
    <property type="entry name" value="PyrdxlP-dep_Trfase_small"/>
</dbReference>
<dbReference type="EMBL" id="CP004372">
    <property type="protein sequence ID" value="AHM04648.1"/>
    <property type="molecule type" value="Genomic_DNA"/>
</dbReference>
<sequence length="395" mass="43244">MTPHFAARMARVTPNAIGELLALGADPSIISFGGGYPDPTLFPVAALEAVFSEVIRAPGGLAMQYAPSDGLPRLREQVADLMQRDGTPCRAEEVLILQGSQQGLDFAARMLVDPGDVIVTEDPTFLGARIAFDTARPRYAAIPVDADGMRMDRLEEVLTTTPKVRMIYTIPEFQNPTGVTLSLARRQRLIDLANRHDVVVLEDSPYRQIRFAGNPLPSLKSLDTQGRVIHLGSFSKVLVPGLRVGWALAAAPYLDKLKLLKTAADTQTSTLNMAATSLFLDRHDLDAHIADLRHAYGRKKEVMLDAIRRHFPQDVTVTDPEGGLFTWATFPEGFDATVFMRDVALPRARVAYVPGGSFFPVDPRPNHARFNYSAQPEDRIVAGIAALGDALKRHA</sequence>
<evidence type="ECO:0000256" key="5">
    <source>
        <dbReference type="ARBA" id="ARBA00022679"/>
    </source>
</evidence>
<dbReference type="STRING" id="1294273.roselon_02313"/>
<dbReference type="CDD" id="cd00609">
    <property type="entry name" value="AAT_like"/>
    <property type="match status" value="1"/>
</dbReference>
<keyword evidence="9" id="KW-1185">Reference proteome</keyword>
<comment type="cofactor">
    <cofactor evidence="1">
        <name>pyridoxal 5'-phosphate</name>
        <dbReference type="ChEBI" id="CHEBI:597326"/>
    </cofactor>
</comment>
<dbReference type="GO" id="GO:0030170">
    <property type="term" value="F:pyridoxal phosphate binding"/>
    <property type="evidence" value="ECO:0007669"/>
    <property type="project" value="InterPro"/>
</dbReference>
<dbReference type="Gene3D" id="3.90.1150.10">
    <property type="entry name" value="Aspartate Aminotransferase, domain 1"/>
    <property type="match status" value="1"/>
</dbReference>
<dbReference type="InterPro" id="IPR015424">
    <property type="entry name" value="PyrdxlP-dep_Trfase"/>
</dbReference>
<dbReference type="Pfam" id="PF00155">
    <property type="entry name" value="Aminotran_1_2"/>
    <property type="match status" value="1"/>
</dbReference>
<organism evidence="8 9">
    <name type="scientific">Roseicyclus elongatus DSM 19469</name>
    <dbReference type="NCBI Taxonomy" id="1294273"/>
    <lineage>
        <taxon>Bacteria</taxon>
        <taxon>Pseudomonadati</taxon>
        <taxon>Pseudomonadota</taxon>
        <taxon>Alphaproteobacteria</taxon>
        <taxon>Rhodobacterales</taxon>
        <taxon>Roseobacteraceae</taxon>
        <taxon>Roseicyclus</taxon>
    </lineage>
</organism>
<dbReference type="GO" id="GO:0008483">
    <property type="term" value="F:transaminase activity"/>
    <property type="evidence" value="ECO:0007669"/>
    <property type="project" value="UniProtKB-KW"/>
</dbReference>
<evidence type="ECO:0000313" key="9">
    <source>
        <dbReference type="Proteomes" id="UP000019593"/>
    </source>
</evidence>
<dbReference type="InterPro" id="IPR050859">
    <property type="entry name" value="Class-I_PLP-dep_aminotransf"/>
</dbReference>
<dbReference type="AlphaFoldDB" id="W8RTX0"/>
<keyword evidence="5" id="KW-0808">Transferase</keyword>
<protein>
    <submittedName>
        <fullName evidence="8">Transcriptional regulator</fullName>
    </submittedName>
</protein>
<evidence type="ECO:0000259" key="7">
    <source>
        <dbReference type="Pfam" id="PF00155"/>
    </source>
</evidence>